<dbReference type="RefSeq" id="WP_353948511.1">
    <property type="nucleotide sequence ID" value="NZ_CP159510.1"/>
</dbReference>
<sequence length="159" mass="18360">MNYDYQNPYHMDRNPNDMTQNPYYRNMNPDPMNPGYMNPDPMNPSHMNPGHMNPSHMNPGHMNPGYMNPSMNPGQVNPGHMMPNPNSHPAHLKDRVLSAVAPVLQYGMKEAMYTSHHHAMTEVAAITYLMGMGYDPRMARQIVESWEIDEAFYPRQENR</sequence>
<protein>
    <submittedName>
        <fullName evidence="1">Uncharacterized protein</fullName>
    </submittedName>
</protein>
<evidence type="ECO:0000313" key="1">
    <source>
        <dbReference type="EMBL" id="XCJ17222.1"/>
    </source>
</evidence>
<organism evidence="1">
    <name type="scientific">Sporolactobacillus sp. Y61</name>
    <dbReference type="NCBI Taxonomy" id="3160863"/>
    <lineage>
        <taxon>Bacteria</taxon>
        <taxon>Bacillati</taxon>
        <taxon>Bacillota</taxon>
        <taxon>Bacilli</taxon>
        <taxon>Bacillales</taxon>
        <taxon>Sporolactobacillaceae</taxon>
        <taxon>Sporolactobacillus</taxon>
    </lineage>
</organism>
<dbReference type="EMBL" id="CP159510">
    <property type="protein sequence ID" value="XCJ17222.1"/>
    <property type="molecule type" value="Genomic_DNA"/>
</dbReference>
<dbReference type="AlphaFoldDB" id="A0AAU8IG54"/>
<accession>A0AAU8IG54</accession>
<gene>
    <name evidence="1" type="ORF">ABNN70_01345</name>
</gene>
<proteinExistence type="predicted"/>
<reference evidence="1" key="1">
    <citation type="submission" date="2024-06" db="EMBL/GenBank/DDBJ databases">
        <authorList>
            <person name="Fan A."/>
            <person name="Zhang F.Y."/>
            <person name="Zhang L."/>
        </authorList>
    </citation>
    <scope>NUCLEOTIDE SEQUENCE</scope>
    <source>
        <strain evidence="1">Y61</strain>
    </source>
</reference>
<name>A0AAU8IG54_9BACL</name>